<protein>
    <submittedName>
        <fullName evidence="3">PIN domain-like protein</fullName>
    </submittedName>
</protein>
<reference evidence="3 4" key="1">
    <citation type="journal article" date="2016" name="Mol. Biol. Evol.">
        <title>Comparative Genomics of Early-Diverging Mushroom-Forming Fungi Provides Insights into the Origins of Lignocellulose Decay Capabilities.</title>
        <authorList>
            <person name="Nagy L.G."/>
            <person name="Riley R."/>
            <person name="Tritt A."/>
            <person name="Adam C."/>
            <person name="Daum C."/>
            <person name="Floudas D."/>
            <person name="Sun H."/>
            <person name="Yadav J.S."/>
            <person name="Pangilinan J."/>
            <person name="Larsson K.H."/>
            <person name="Matsuura K."/>
            <person name="Barry K."/>
            <person name="Labutti K."/>
            <person name="Kuo R."/>
            <person name="Ohm R.A."/>
            <person name="Bhattacharya S.S."/>
            <person name="Shirouzu T."/>
            <person name="Yoshinaga Y."/>
            <person name="Martin F.M."/>
            <person name="Grigoriev I.V."/>
            <person name="Hibbett D.S."/>
        </authorList>
    </citation>
    <scope>NUCLEOTIDE SEQUENCE [LARGE SCALE GENOMIC DNA]</scope>
    <source>
        <strain evidence="3 4">HHB14362 ss-1</strain>
    </source>
</reference>
<dbReference type="SUPFAM" id="SSF88723">
    <property type="entry name" value="PIN domain-like"/>
    <property type="match status" value="1"/>
</dbReference>
<dbReference type="OrthoDB" id="25987at2759"/>
<name>A0A165RBI8_9AGAM</name>
<dbReference type="PANTHER" id="PTHR15665:SF1">
    <property type="entry name" value="PROTEIN ASTEROID HOMOLOG 1"/>
    <property type="match status" value="1"/>
</dbReference>
<dbReference type="PANTHER" id="PTHR15665">
    <property type="entry name" value="ASTEROID PROTEIN"/>
    <property type="match status" value="1"/>
</dbReference>
<keyword evidence="4" id="KW-1185">Reference proteome</keyword>
<accession>A0A165RBI8</accession>
<dbReference type="InParanoid" id="A0A165RBI8"/>
<evidence type="ECO:0000313" key="4">
    <source>
        <dbReference type="Proteomes" id="UP000076761"/>
    </source>
</evidence>
<dbReference type="InterPro" id="IPR026832">
    <property type="entry name" value="Asteroid"/>
</dbReference>
<dbReference type="EMBL" id="KV425584">
    <property type="protein sequence ID" value="KZT23573.1"/>
    <property type="molecule type" value="Genomic_DNA"/>
</dbReference>
<sequence>MGVNGLTTYLRENRTALSKTIVCPDQGPITVVVDGWSFIYELYSASGLPWVFGGEYKDFAKLVQDVVQAWMKIGATLFFVFDGPYPALKFSTLMGRVNEKVIRPSLLFFRTSSGSRSSPRFLNESQMLPPLCYGVCVAALQEIAQSNDALKIHFADEEGDPYAVELAGRIGGYVLGNDSDFVVLNSEGYLGYIPMSEVVWTSMSSYQDERDNEHTGDFQVVVSKKAKQKTRSDGKSRLGLIPPDDITDLSMTLPVYSPMTLASHLRIPTTLLPLLGALVGNDYNRSSLTVVNKRDFRSLFFDRRLTPSGRITHIAEALRTILSAASSNKRKQKHQLSNVMDLIDGTVSALLLRGPTSLSTGEHEDIVEKIVETTLQYAISRSEGTQMGEEGLWPTNICALHHPTACPAWEMINHSATEVTVNVAGEQAAKVAALYIAAYRDGDLSPRILDLISTATCWPRIFLENPDLENTARSIGGPIREWCYAILDHSVGLPRRSSEEFEEGDEEGDAETEDEGEDELIDVVEEQSDEETIDDDPLSPLQHALRKLEPSESTSVADTSASFRTRRRKESKIVTEYVRRGTRLAPEEVVAQSLSSLLESMPDFDTAGPIQLCSEEARFSLLLHILTADTPLMRGLDKEFVMAALALRWVVRRMHSRAVQNGNVRDRVKEMWTRREAMAFISSFHWPVPSGSHQLDSEEEPELSNSTIEDRSIQLMAQISAALEAITLLSHTLLLAHRVPSPLRHFSGRRFHLLLQANRDEPQPVLPTELMHAFLGSLDDSFAEEKRGRDRKMKGKKLSQGAGFRIPSATPTGGTGFFSLLAGMNND</sequence>
<gene>
    <name evidence="3" type="ORF">NEOLEDRAFT_1069331</name>
</gene>
<comment type="similarity">
    <text evidence="1">Belongs to the asteroid family.</text>
</comment>
<dbReference type="Gene3D" id="3.40.50.1010">
    <property type="entry name" value="5'-nuclease"/>
    <property type="match status" value="1"/>
</dbReference>
<evidence type="ECO:0000256" key="1">
    <source>
        <dbReference type="ARBA" id="ARBA00007398"/>
    </source>
</evidence>
<dbReference type="STRING" id="1314782.A0A165RBI8"/>
<feature type="compositionally biased region" description="Acidic residues" evidence="2">
    <location>
        <begin position="500"/>
        <end position="518"/>
    </location>
</feature>
<dbReference type="AlphaFoldDB" id="A0A165RBI8"/>
<dbReference type="InterPro" id="IPR029060">
    <property type="entry name" value="PIN-like_dom_sf"/>
</dbReference>
<feature type="region of interest" description="Disordered" evidence="2">
    <location>
        <begin position="495"/>
        <end position="518"/>
    </location>
</feature>
<feature type="region of interest" description="Disordered" evidence="2">
    <location>
        <begin position="785"/>
        <end position="805"/>
    </location>
</feature>
<proteinExistence type="inferred from homology"/>
<dbReference type="Proteomes" id="UP000076761">
    <property type="component" value="Unassembled WGS sequence"/>
</dbReference>
<organism evidence="3 4">
    <name type="scientific">Neolentinus lepideus HHB14362 ss-1</name>
    <dbReference type="NCBI Taxonomy" id="1314782"/>
    <lineage>
        <taxon>Eukaryota</taxon>
        <taxon>Fungi</taxon>
        <taxon>Dikarya</taxon>
        <taxon>Basidiomycota</taxon>
        <taxon>Agaricomycotina</taxon>
        <taxon>Agaricomycetes</taxon>
        <taxon>Gloeophyllales</taxon>
        <taxon>Gloeophyllaceae</taxon>
        <taxon>Neolentinus</taxon>
    </lineage>
</organism>
<evidence type="ECO:0000256" key="2">
    <source>
        <dbReference type="SAM" id="MobiDB-lite"/>
    </source>
</evidence>
<evidence type="ECO:0000313" key="3">
    <source>
        <dbReference type="EMBL" id="KZT23573.1"/>
    </source>
</evidence>